<evidence type="ECO:0000313" key="1">
    <source>
        <dbReference type="Proteomes" id="UP000887580"/>
    </source>
</evidence>
<dbReference type="Proteomes" id="UP000887580">
    <property type="component" value="Unplaced"/>
</dbReference>
<sequence>MLQGFANWILESVIGFERVDNLQVFADLYNESNNILDWNLVKEYLASQPSLLCACILFAFIVLASVAALGAFCICYALGTCSAKRYLVTHNYPPSIRCIRWFIALLLTFLGLWILMGICSLSMILAASTLGSRFSSELEHPQINHNFNGSETDRHVVINLDSVLIDENAPESTETNETLQLLRFKDIRELGYEFKPLETDTIFSWQAVILWLLAAIYSFGTFTIGILVALGSYPYLLNYHPSNRSSISNYTGQWVIHSSVALFVISPIAFFTSGIFLIYTHIYEMICPLIQTLTQNHNMENYINMHFSSFDSYNLGPFLNDLLVERMENNDSICHTFIMPVEKLWAGAFIAALLSIPFVTVLLLLSKYFLKLDTKYYWSQHETYSTIPDSKKVKHLPIVEPVFCPKY</sequence>
<accession>A0AC35EVF9</accession>
<reference evidence="2" key="1">
    <citation type="submission" date="2022-11" db="UniProtKB">
        <authorList>
            <consortium name="WormBaseParasite"/>
        </authorList>
    </citation>
    <scope>IDENTIFICATION</scope>
</reference>
<proteinExistence type="predicted"/>
<organism evidence="1 2">
    <name type="scientific">Panagrolaimus sp. PS1159</name>
    <dbReference type="NCBI Taxonomy" id="55785"/>
    <lineage>
        <taxon>Eukaryota</taxon>
        <taxon>Metazoa</taxon>
        <taxon>Ecdysozoa</taxon>
        <taxon>Nematoda</taxon>
        <taxon>Chromadorea</taxon>
        <taxon>Rhabditida</taxon>
        <taxon>Tylenchina</taxon>
        <taxon>Panagrolaimomorpha</taxon>
        <taxon>Panagrolaimoidea</taxon>
        <taxon>Panagrolaimidae</taxon>
        <taxon>Panagrolaimus</taxon>
    </lineage>
</organism>
<dbReference type="WBParaSite" id="PS1159_v2.g11109.t2">
    <property type="protein sequence ID" value="PS1159_v2.g11109.t2"/>
    <property type="gene ID" value="PS1159_v2.g11109"/>
</dbReference>
<name>A0AC35EVF9_9BILA</name>
<protein>
    <submittedName>
        <fullName evidence="2">Uncharacterized protein</fullName>
    </submittedName>
</protein>
<evidence type="ECO:0000313" key="2">
    <source>
        <dbReference type="WBParaSite" id="PS1159_v2.g11109.t2"/>
    </source>
</evidence>